<gene>
    <name evidence="8" type="ORF">BDW47DRAFT_104173</name>
</gene>
<dbReference type="Gene3D" id="3.40.50.720">
    <property type="entry name" value="NAD(P)-binding Rossmann-like Domain"/>
    <property type="match status" value="1"/>
</dbReference>
<dbReference type="InterPro" id="IPR011032">
    <property type="entry name" value="GroES-like_sf"/>
</dbReference>
<dbReference type="InterPro" id="IPR002328">
    <property type="entry name" value="ADH_Zn_CS"/>
</dbReference>
<dbReference type="SUPFAM" id="SSF51735">
    <property type="entry name" value="NAD(P)-binding Rossmann-fold domains"/>
    <property type="match status" value="1"/>
</dbReference>
<sequence length="332" mass="35816">MGHSFTVYKGSSDGTIKESTTERGPLAKDQVLVKLTHSGVCGTDLHYQTVDMVLGHEGAGVVEEVGPEVHSLKKNDRVGFGYVHSSCENCEQCLSGWETFCPQREMYGYADQDEGSFGTHVVWREAFLFRIPDGLSSQDAAPLMCGGSTVFNAMHVGGVQPTSRVGIVGVGGLGHLAIQFANKMGCEVVVFSGTDHKKEEALKLGAHEFYATKGVKELAVGRQVDHLVVTTSFPPDWNLFLPVLKPRATILPLTVAQGDFAVPQMAVIGQGLRVQGAIVASRAVHQKMLDFAALHNIKPVTMTFPMTAEGAQNALKTLDEGKMRYRGVLVKS</sequence>
<dbReference type="PANTHER" id="PTHR42683">
    <property type="entry name" value="ALDEHYDE REDUCTASE"/>
    <property type="match status" value="1"/>
</dbReference>
<dbReference type="Proteomes" id="UP000234585">
    <property type="component" value="Unassembled WGS sequence"/>
</dbReference>
<dbReference type="InterPro" id="IPR013154">
    <property type="entry name" value="ADH-like_N"/>
</dbReference>
<comment type="similarity">
    <text evidence="5">Belongs to the zinc-containing alcohol dehydrogenase family.</text>
</comment>
<evidence type="ECO:0000256" key="2">
    <source>
        <dbReference type="ARBA" id="ARBA00022723"/>
    </source>
</evidence>
<dbReference type="SMART" id="SM00829">
    <property type="entry name" value="PKS_ER"/>
    <property type="match status" value="1"/>
</dbReference>
<evidence type="ECO:0000256" key="3">
    <source>
        <dbReference type="ARBA" id="ARBA00022833"/>
    </source>
</evidence>
<evidence type="ECO:0000256" key="1">
    <source>
        <dbReference type="ARBA" id="ARBA00001947"/>
    </source>
</evidence>
<dbReference type="GeneID" id="36519426"/>
<evidence type="ECO:0000313" key="9">
    <source>
        <dbReference type="Proteomes" id="UP000234585"/>
    </source>
</evidence>
<protein>
    <submittedName>
        <fullName evidence="8">Zn-dependent alcohol dehydrogenase</fullName>
    </submittedName>
</protein>
<dbReference type="SUPFAM" id="SSF50129">
    <property type="entry name" value="GroES-like"/>
    <property type="match status" value="1"/>
</dbReference>
<dbReference type="CDD" id="cd05283">
    <property type="entry name" value="CAD1"/>
    <property type="match status" value="1"/>
</dbReference>
<dbReference type="PROSITE" id="PS00059">
    <property type="entry name" value="ADH_ZINC"/>
    <property type="match status" value="1"/>
</dbReference>
<keyword evidence="3 5" id="KW-0862">Zinc</keyword>
<dbReference type="GO" id="GO:0008270">
    <property type="term" value="F:zinc ion binding"/>
    <property type="evidence" value="ECO:0007669"/>
    <property type="project" value="InterPro"/>
</dbReference>
<evidence type="ECO:0000313" key="8">
    <source>
        <dbReference type="EMBL" id="PLB39048.1"/>
    </source>
</evidence>
<accession>A0A2I2FEJ0</accession>
<dbReference type="InterPro" id="IPR020843">
    <property type="entry name" value="ER"/>
</dbReference>
<organism evidence="8 9">
    <name type="scientific">Aspergillus candidus</name>
    <dbReference type="NCBI Taxonomy" id="41067"/>
    <lineage>
        <taxon>Eukaryota</taxon>
        <taxon>Fungi</taxon>
        <taxon>Dikarya</taxon>
        <taxon>Ascomycota</taxon>
        <taxon>Pezizomycotina</taxon>
        <taxon>Eurotiomycetes</taxon>
        <taxon>Eurotiomycetidae</taxon>
        <taxon>Eurotiales</taxon>
        <taxon>Aspergillaceae</taxon>
        <taxon>Aspergillus</taxon>
        <taxon>Aspergillus subgen. Circumdati</taxon>
    </lineage>
</organism>
<dbReference type="STRING" id="41067.A0A2I2FEJ0"/>
<proteinExistence type="inferred from homology"/>
<dbReference type="GO" id="GO:0016616">
    <property type="term" value="F:oxidoreductase activity, acting on the CH-OH group of donors, NAD or NADP as acceptor"/>
    <property type="evidence" value="ECO:0007669"/>
    <property type="project" value="InterPro"/>
</dbReference>
<dbReference type="RefSeq" id="XP_024673060.1">
    <property type="nucleotide sequence ID" value="XM_024812266.1"/>
</dbReference>
<dbReference type="EMBL" id="KZ559132">
    <property type="protein sequence ID" value="PLB39048.1"/>
    <property type="molecule type" value="Genomic_DNA"/>
</dbReference>
<dbReference type="Gene3D" id="3.90.180.10">
    <property type="entry name" value="Medium-chain alcohol dehydrogenases, catalytic domain"/>
    <property type="match status" value="1"/>
</dbReference>
<evidence type="ECO:0000256" key="4">
    <source>
        <dbReference type="ARBA" id="ARBA00023002"/>
    </source>
</evidence>
<dbReference type="FunFam" id="3.40.50.720:FF:000022">
    <property type="entry name" value="Cinnamyl alcohol dehydrogenase"/>
    <property type="match status" value="1"/>
</dbReference>
<dbReference type="InterPro" id="IPR029752">
    <property type="entry name" value="D-isomer_DH_CS1"/>
</dbReference>
<comment type="cofactor">
    <cofactor evidence="1 5">
        <name>Zn(2+)</name>
        <dbReference type="ChEBI" id="CHEBI:29105"/>
    </cofactor>
</comment>
<keyword evidence="2 5" id="KW-0479">Metal-binding</keyword>
<dbReference type="Pfam" id="PF08240">
    <property type="entry name" value="ADH_N"/>
    <property type="match status" value="1"/>
</dbReference>
<reference evidence="8 9" key="1">
    <citation type="submission" date="2017-12" db="EMBL/GenBank/DDBJ databases">
        <authorList>
            <consortium name="DOE Joint Genome Institute"/>
            <person name="Haridas S."/>
            <person name="Kjaerbolling I."/>
            <person name="Vesth T.C."/>
            <person name="Frisvad J.C."/>
            <person name="Nybo J.L."/>
            <person name="Theobald S."/>
            <person name="Kuo A."/>
            <person name="Bowyer P."/>
            <person name="Matsuda Y."/>
            <person name="Mondo S."/>
            <person name="Lyhne E.K."/>
            <person name="Kogle M.E."/>
            <person name="Clum A."/>
            <person name="Lipzen A."/>
            <person name="Salamov A."/>
            <person name="Ngan C.Y."/>
            <person name="Daum C."/>
            <person name="Chiniquy J."/>
            <person name="Barry K."/>
            <person name="LaButti K."/>
            <person name="Simmons B.A."/>
            <person name="Magnuson J.K."/>
            <person name="Mortensen U.H."/>
            <person name="Larsen T.O."/>
            <person name="Grigoriev I.V."/>
            <person name="Baker S.E."/>
            <person name="Andersen M.R."/>
            <person name="Nordberg H.P."/>
            <person name="Cantor M.N."/>
            <person name="Hua S.X."/>
        </authorList>
    </citation>
    <scope>NUCLEOTIDE SEQUENCE [LARGE SCALE GENOMIC DNA]</scope>
    <source>
        <strain evidence="8 9">CBS 102.13</strain>
    </source>
</reference>
<dbReference type="InterPro" id="IPR047109">
    <property type="entry name" value="CAD-like"/>
</dbReference>
<dbReference type="PROSITE" id="PS00065">
    <property type="entry name" value="D_2_HYDROXYACID_DH_1"/>
    <property type="match status" value="1"/>
</dbReference>
<evidence type="ECO:0000256" key="6">
    <source>
        <dbReference type="SAM" id="MobiDB-lite"/>
    </source>
</evidence>
<keyword evidence="4" id="KW-0560">Oxidoreductase</keyword>
<feature type="domain" description="Enoyl reductase (ER)" evidence="7">
    <location>
        <begin position="10"/>
        <end position="329"/>
    </location>
</feature>
<name>A0A2I2FEJ0_ASPCN</name>
<dbReference type="InterPro" id="IPR013149">
    <property type="entry name" value="ADH-like_C"/>
</dbReference>
<evidence type="ECO:0000256" key="5">
    <source>
        <dbReference type="RuleBase" id="RU361277"/>
    </source>
</evidence>
<dbReference type="Pfam" id="PF00107">
    <property type="entry name" value="ADH_zinc_N"/>
    <property type="match status" value="1"/>
</dbReference>
<dbReference type="InterPro" id="IPR036291">
    <property type="entry name" value="NAD(P)-bd_dom_sf"/>
</dbReference>
<dbReference type="OrthoDB" id="1879366at2759"/>
<keyword evidence="9" id="KW-1185">Reference proteome</keyword>
<evidence type="ECO:0000259" key="7">
    <source>
        <dbReference type="SMART" id="SM00829"/>
    </source>
</evidence>
<feature type="region of interest" description="Disordered" evidence="6">
    <location>
        <begin position="1"/>
        <end position="22"/>
    </location>
</feature>
<dbReference type="AlphaFoldDB" id="A0A2I2FEJ0"/>